<evidence type="ECO:0000259" key="5">
    <source>
        <dbReference type="PROSITE" id="PS50931"/>
    </source>
</evidence>
<dbReference type="Pfam" id="PF03466">
    <property type="entry name" value="LysR_substrate"/>
    <property type="match status" value="1"/>
</dbReference>
<evidence type="ECO:0000256" key="2">
    <source>
        <dbReference type="ARBA" id="ARBA00023015"/>
    </source>
</evidence>
<dbReference type="PRINTS" id="PR00039">
    <property type="entry name" value="HTHLYSR"/>
</dbReference>
<dbReference type="InterPro" id="IPR005119">
    <property type="entry name" value="LysR_subst-bd"/>
</dbReference>
<dbReference type="PANTHER" id="PTHR30118">
    <property type="entry name" value="HTH-TYPE TRANSCRIPTIONAL REGULATOR LEUO-RELATED"/>
    <property type="match status" value="1"/>
</dbReference>
<dbReference type="GeneID" id="29390439"/>
<dbReference type="STRING" id="757424.Hsero_1115"/>
<dbReference type="InterPro" id="IPR050389">
    <property type="entry name" value="LysR-type_TF"/>
</dbReference>
<keyword evidence="4" id="KW-0804">Transcription</keyword>
<dbReference type="KEGG" id="hse:Hsero_1115"/>
<gene>
    <name evidence="6" type="ordered locus">Hsero_1115</name>
</gene>
<dbReference type="CDD" id="cd08459">
    <property type="entry name" value="PBP2_DntR_NahR_LinR_like"/>
    <property type="match status" value="1"/>
</dbReference>
<dbReference type="InterPro" id="IPR036390">
    <property type="entry name" value="WH_DNA-bd_sf"/>
</dbReference>
<dbReference type="SUPFAM" id="SSF46785">
    <property type="entry name" value="Winged helix' DNA-binding domain"/>
    <property type="match status" value="1"/>
</dbReference>
<keyword evidence="7" id="KW-1185">Reference proteome</keyword>
<dbReference type="AlphaFoldDB" id="D8J1L1"/>
<keyword evidence="2" id="KW-0805">Transcription regulation</keyword>
<evidence type="ECO:0000313" key="7">
    <source>
        <dbReference type="Proteomes" id="UP000000329"/>
    </source>
</evidence>
<evidence type="ECO:0000256" key="1">
    <source>
        <dbReference type="ARBA" id="ARBA00009437"/>
    </source>
</evidence>
<dbReference type="Gene3D" id="1.10.10.10">
    <property type="entry name" value="Winged helix-like DNA-binding domain superfamily/Winged helix DNA-binding domain"/>
    <property type="match status" value="1"/>
</dbReference>
<dbReference type="GO" id="GO:0003700">
    <property type="term" value="F:DNA-binding transcription factor activity"/>
    <property type="evidence" value="ECO:0007669"/>
    <property type="project" value="InterPro"/>
</dbReference>
<feature type="domain" description="HTH lysR-type" evidence="5">
    <location>
        <begin position="9"/>
        <end position="66"/>
    </location>
</feature>
<proteinExistence type="inferred from homology"/>
<dbReference type="PROSITE" id="PS50931">
    <property type="entry name" value="HTH_LYSR"/>
    <property type="match status" value="1"/>
</dbReference>
<name>D8J1L1_HERSS</name>
<dbReference type="SUPFAM" id="SSF53850">
    <property type="entry name" value="Periplasmic binding protein-like II"/>
    <property type="match status" value="1"/>
</dbReference>
<dbReference type="OrthoDB" id="8583877at2"/>
<accession>D8J1L1</accession>
<dbReference type="Pfam" id="PF00126">
    <property type="entry name" value="HTH_1"/>
    <property type="match status" value="1"/>
</dbReference>
<dbReference type="Proteomes" id="UP000000329">
    <property type="component" value="Chromosome"/>
</dbReference>
<dbReference type="InterPro" id="IPR036388">
    <property type="entry name" value="WH-like_DNA-bd_sf"/>
</dbReference>
<keyword evidence="3" id="KW-0238">DNA-binding</keyword>
<dbReference type="RefSeq" id="WP_013233143.1">
    <property type="nucleotide sequence ID" value="NC_014323.1"/>
</dbReference>
<dbReference type="InterPro" id="IPR000847">
    <property type="entry name" value="LysR_HTH_N"/>
</dbReference>
<organism evidence="6 7">
    <name type="scientific">Herbaspirillum seropedicae (strain SmR1)</name>
    <dbReference type="NCBI Taxonomy" id="757424"/>
    <lineage>
        <taxon>Bacteria</taxon>
        <taxon>Pseudomonadati</taxon>
        <taxon>Pseudomonadota</taxon>
        <taxon>Betaproteobacteria</taxon>
        <taxon>Burkholderiales</taxon>
        <taxon>Oxalobacteraceae</taxon>
        <taxon>Herbaspirillum</taxon>
    </lineage>
</organism>
<protein>
    <submittedName>
        <fullName evidence="6">Transcription regulator protein</fullName>
    </submittedName>
</protein>
<dbReference type="PANTHER" id="PTHR30118:SF15">
    <property type="entry name" value="TRANSCRIPTIONAL REGULATORY PROTEIN"/>
    <property type="match status" value="1"/>
</dbReference>
<comment type="similarity">
    <text evidence="1">Belongs to the LysR transcriptional regulatory family.</text>
</comment>
<dbReference type="EMBL" id="CP002039">
    <property type="protein sequence ID" value="ADJ62632.1"/>
    <property type="molecule type" value="Genomic_DNA"/>
</dbReference>
<dbReference type="HOGENOM" id="CLU_039613_39_0_4"/>
<reference evidence="6 7" key="1">
    <citation type="submission" date="2010-04" db="EMBL/GenBank/DDBJ databases">
        <title>The genome of Herbaspirillum seropedicae SmR1, an endophytic, nitrogen-fixing, plant-growth promoting beta-Proteobacteria.</title>
        <authorList>
            <person name="Pedrosa F.O."/>
            <person name="Monteiro R.A."/>
            <person name="Wassem R."/>
            <person name="Cruz L.M."/>
            <person name="Ayub R.A."/>
            <person name="Colauto N.B."/>
            <person name="Fernandez M.A."/>
            <person name="Fungaro M.H.P."/>
            <person name="Grisard E.C."/>
            <person name="Hungria M."/>
            <person name="Madeira H.M.F."/>
            <person name="Nodari R.O."/>
            <person name="Osaku C.A."/>
            <person name="Petzl-Erler M.L."/>
            <person name="Terenzi H."/>
            <person name="Vieira L.G.E."/>
            <person name="Almeida M.I.M."/>
            <person name="Alves L.R."/>
            <person name="Arantes O.M.N."/>
            <person name="Balsanelli E."/>
            <person name="Barcellos F.G."/>
            <person name="Baura V.A."/>
            <person name="Binde D.R."/>
            <person name="Campo R.J."/>
            <person name="Chubatsu L.S."/>
            <person name="Chueire L.M.O."/>
            <person name="Ciferri R.R."/>
            <person name="Correa L.C."/>
            <person name="da Conceicao Silva J.L."/>
            <person name="Dabul A.N.G."/>
            <person name="Dambros B.P."/>
            <person name="Faoro H."/>
            <person name="Favetti A."/>
            <person name="Friedermann G."/>
            <person name="Furlaneto M.C."/>
            <person name="Gasques L.S."/>
            <person name="Gimenes C.C.T."/>
            <person name="Gioppo N.M.R."/>
            <person name="Glienke-Blanco C."/>
            <person name="Godoy L.P."/>
            <person name="Guerra M.P."/>
            <person name="Karp S."/>
            <person name="Kava-Cordeiro V."/>
            <person name="Margarido V.P."/>
            <person name="Mathioni S.M."/>
            <person name="Menck-Soares M.A."/>
            <person name="Murace N.K."/>
            <person name="Nicolas M.F."/>
            <person name="Oliveira C.E.C."/>
            <person name="Pagnan N.A.B."/>
            <person name="Pamphile J.A."/>
            <person name="Patussi E.V."/>
            <person name="Pereira L.F.P."/>
            <person name="Pereira-Ferrari L."/>
            <person name="Pinto F.G.S."/>
            <person name="Precoma C."/>
            <person name="Prioli A.J."/>
            <person name="Prioli S.M.A.P."/>
            <person name="Raittz R.T."/>
            <person name="Ramos H.J.O."/>
            <person name="Ribeiro E.M.S.F."/>
            <person name="Rigo L.U."/>
            <person name="Rocha C.L.M.S.C."/>
            <person name="Rocha S.N."/>
            <person name="Santos K."/>
            <person name="Satori D."/>
            <person name="Silva A.G."/>
            <person name="Simao R.C.G."/>
            <person name="Soares M.A.M."/>
            <person name="Souza E.M."/>
            <person name="Steffens M.B.R."/>
            <person name="Steindel M."/>
            <person name="Tadra-Sfeir M.Z."/>
            <person name="Takahashi E.K."/>
            <person name="Torres R.A."/>
            <person name="Valle J.S."/>
            <person name="Vernal J.I."/>
            <person name="Vilas-Boas L.A."/>
            <person name="Watanabe M.A.E."/>
            <person name="Weiss V.A."/>
            <person name="Yates M.A."/>
            <person name="Souza E.M."/>
        </authorList>
    </citation>
    <scope>NUCLEOTIDE SEQUENCE [LARGE SCALE GENOMIC DNA]</scope>
    <source>
        <strain evidence="6 7">SmR1</strain>
    </source>
</reference>
<dbReference type="Gene3D" id="3.40.190.10">
    <property type="entry name" value="Periplasmic binding protein-like II"/>
    <property type="match status" value="2"/>
</dbReference>
<dbReference type="GO" id="GO:0003677">
    <property type="term" value="F:DNA binding"/>
    <property type="evidence" value="ECO:0007669"/>
    <property type="project" value="UniProtKB-KW"/>
</dbReference>
<sequence length="306" mass="34291">MPLIEPRDIDLNLLVVFQEVFQERQISSVARRLGLSQPAVSNALARLRRSFEDELFVRTAQGMQPTPFAEQLAEPVAAALQQVARALNLQEGFAPQTSARRFTIAMTDVGEVYFMPALIEACARCAPGVSISTVRAGAIDLKSEMESGRVDLAIGAFDNLSEALYQRRLFRQEYVSMFRIGHALDKPGRGEVSLKEFLAAEHLMVSSQESPYDRINQNLEKAGILPSVRFRVPHFTAVPYIVSSTALVVTVPRKLAESAAAPFGLRYIKPPLRLPSLQTNMFWHRRYNQDEGNVWLRGFISEHFAE</sequence>
<evidence type="ECO:0000256" key="3">
    <source>
        <dbReference type="ARBA" id="ARBA00023125"/>
    </source>
</evidence>
<evidence type="ECO:0000256" key="4">
    <source>
        <dbReference type="ARBA" id="ARBA00023163"/>
    </source>
</evidence>
<evidence type="ECO:0000313" key="6">
    <source>
        <dbReference type="EMBL" id="ADJ62632.1"/>
    </source>
</evidence>
<dbReference type="eggNOG" id="COG0583">
    <property type="taxonomic scope" value="Bacteria"/>
</dbReference>